<dbReference type="PANTHER" id="PTHR11533:SF174">
    <property type="entry name" value="PUROMYCIN-SENSITIVE AMINOPEPTIDASE-RELATED"/>
    <property type="match status" value="1"/>
</dbReference>
<gene>
    <name evidence="2" type="primary">NPEPPS_3</name>
    <name evidence="2" type="ORF">E2C01_070152</name>
</gene>
<dbReference type="Pfam" id="PF17900">
    <property type="entry name" value="Peptidase_M1_N"/>
    <property type="match status" value="1"/>
</dbReference>
<proteinExistence type="predicted"/>
<dbReference type="GO" id="GO:0016020">
    <property type="term" value="C:membrane"/>
    <property type="evidence" value="ECO:0007669"/>
    <property type="project" value="TreeGrafter"/>
</dbReference>
<dbReference type="GO" id="GO:0005615">
    <property type="term" value="C:extracellular space"/>
    <property type="evidence" value="ECO:0007669"/>
    <property type="project" value="TreeGrafter"/>
</dbReference>
<name>A0A5B7I4D4_PORTR</name>
<dbReference type="InterPro" id="IPR042097">
    <property type="entry name" value="Aminopeptidase_N-like_N_sf"/>
</dbReference>
<protein>
    <submittedName>
        <fullName evidence="2">Puromycin-sensitive aminopeptidase</fullName>
    </submittedName>
</protein>
<dbReference type="GO" id="GO:0043171">
    <property type="term" value="P:peptide catabolic process"/>
    <property type="evidence" value="ECO:0007669"/>
    <property type="project" value="TreeGrafter"/>
</dbReference>
<dbReference type="GO" id="GO:0070006">
    <property type="term" value="F:metalloaminopeptidase activity"/>
    <property type="evidence" value="ECO:0007669"/>
    <property type="project" value="TreeGrafter"/>
</dbReference>
<comment type="caution">
    <text evidence="2">The sequence shown here is derived from an EMBL/GenBank/DDBJ whole genome shotgun (WGS) entry which is preliminary data.</text>
</comment>
<dbReference type="EMBL" id="VSRR010041794">
    <property type="protein sequence ID" value="MPC75758.1"/>
    <property type="molecule type" value="Genomic_DNA"/>
</dbReference>
<keyword evidence="2" id="KW-0378">Hydrolase</keyword>
<dbReference type="PANTHER" id="PTHR11533">
    <property type="entry name" value="PROTEASE M1 ZINC METALLOPROTEASE"/>
    <property type="match status" value="1"/>
</dbReference>
<keyword evidence="2" id="KW-0645">Protease</keyword>
<dbReference type="SUPFAM" id="SSF63737">
    <property type="entry name" value="Leukotriene A4 hydrolase N-terminal domain"/>
    <property type="match status" value="1"/>
</dbReference>
<dbReference type="GO" id="GO:0008270">
    <property type="term" value="F:zinc ion binding"/>
    <property type="evidence" value="ECO:0007669"/>
    <property type="project" value="TreeGrafter"/>
</dbReference>
<dbReference type="InterPro" id="IPR045357">
    <property type="entry name" value="Aminopeptidase_N-like_N"/>
</dbReference>
<keyword evidence="2" id="KW-0031">Aminopeptidase</keyword>
<dbReference type="GO" id="GO:0042277">
    <property type="term" value="F:peptide binding"/>
    <property type="evidence" value="ECO:0007669"/>
    <property type="project" value="TreeGrafter"/>
</dbReference>
<dbReference type="GO" id="GO:0005737">
    <property type="term" value="C:cytoplasm"/>
    <property type="evidence" value="ECO:0007669"/>
    <property type="project" value="TreeGrafter"/>
</dbReference>
<evidence type="ECO:0000313" key="2">
    <source>
        <dbReference type="EMBL" id="MPC75758.1"/>
    </source>
</evidence>
<sequence>MKHLVRPSTWPDLNTAGAEVMHVHAHWKVLSTTTMPEPKPFERLPGNIKPLHYNITLQPNLVKCVFHGSEEIDIEIKEATKQVKFNTLDLTLRDIKIRLPSGEDLVPASTEISTANEMVILTFDETLPIGTAKLSLSFDGELNDKMKGMYRSKYTS</sequence>
<evidence type="ECO:0000259" key="1">
    <source>
        <dbReference type="Pfam" id="PF17900"/>
    </source>
</evidence>
<reference evidence="2 3" key="1">
    <citation type="submission" date="2019-05" db="EMBL/GenBank/DDBJ databases">
        <title>Another draft genome of Portunus trituberculatus and its Hox gene families provides insights of decapod evolution.</title>
        <authorList>
            <person name="Jeong J.-H."/>
            <person name="Song I."/>
            <person name="Kim S."/>
            <person name="Choi T."/>
            <person name="Kim D."/>
            <person name="Ryu S."/>
            <person name="Kim W."/>
        </authorList>
    </citation>
    <scope>NUCLEOTIDE SEQUENCE [LARGE SCALE GENOMIC DNA]</scope>
    <source>
        <tissue evidence="2">Muscle</tissue>
    </source>
</reference>
<feature type="domain" description="Aminopeptidase N-like N-terminal" evidence="1">
    <location>
        <begin position="49"/>
        <end position="155"/>
    </location>
</feature>
<dbReference type="Proteomes" id="UP000324222">
    <property type="component" value="Unassembled WGS sequence"/>
</dbReference>
<dbReference type="InterPro" id="IPR050344">
    <property type="entry name" value="Peptidase_M1_aminopeptidases"/>
</dbReference>
<dbReference type="AlphaFoldDB" id="A0A5B7I4D4"/>
<organism evidence="2 3">
    <name type="scientific">Portunus trituberculatus</name>
    <name type="common">Swimming crab</name>
    <name type="synonym">Neptunus trituberculatus</name>
    <dbReference type="NCBI Taxonomy" id="210409"/>
    <lineage>
        <taxon>Eukaryota</taxon>
        <taxon>Metazoa</taxon>
        <taxon>Ecdysozoa</taxon>
        <taxon>Arthropoda</taxon>
        <taxon>Crustacea</taxon>
        <taxon>Multicrustacea</taxon>
        <taxon>Malacostraca</taxon>
        <taxon>Eumalacostraca</taxon>
        <taxon>Eucarida</taxon>
        <taxon>Decapoda</taxon>
        <taxon>Pleocyemata</taxon>
        <taxon>Brachyura</taxon>
        <taxon>Eubrachyura</taxon>
        <taxon>Portunoidea</taxon>
        <taxon>Portunidae</taxon>
        <taxon>Portuninae</taxon>
        <taxon>Portunus</taxon>
    </lineage>
</organism>
<dbReference type="Gene3D" id="2.60.40.1730">
    <property type="entry name" value="tricorn interacting facor f3 domain"/>
    <property type="match status" value="1"/>
</dbReference>
<evidence type="ECO:0000313" key="3">
    <source>
        <dbReference type="Proteomes" id="UP000324222"/>
    </source>
</evidence>
<dbReference type="OrthoDB" id="275509at2759"/>
<keyword evidence="3" id="KW-1185">Reference proteome</keyword>
<accession>A0A5B7I4D4</accession>
<dbReference type="GO" id="GO:0006508">
    <property type="term" value="P:proteolysis"/>
    <property type="evidence" value="ECO:0007669"/>
    <property type="project" value="TreeGrafter"/>
</dbReference>